<dbReference type="Proteomes" id="UP000325081">
    <property type="component" value="Unassembled WGS sequence"/>
</dbReference>
<name>A0A5A7PB25_STRAF</name>
<evidence type="ECO:0000313" key="2">
    <source>
        <dbReference type="Proteomes" id="UP000325081"/>
    </source>
</evidence>
<dbReference type="EMBL" id="BKCP01004295">
    <property type="protein sequence ID" value="GER30085.1"/>
    <property type="molecule type" value="Genomic_DNA"/>
</dbReference>
<proteinExistence type="predicted"/>
<accession>A0A5A7PB25</accession>
<dbReference type="AlphaFoldDB" id="A0A5A7PB25"/>
<evidence type="ECO:0000313" key="1">
    <source>
        <dbReference type="EMBL" id="GER30085.1"/>
    </source>
</evidence>
<gene>
    <name evidence="1" type="ORF">STAS_06003</name>
</gene>
<organism evidence="1 2">
    <name type="scientific">Striga asiatica</name>
    <name type="common">Asiatic witchweed</name>
    <name type="synonym">Buchnera asiatica</name>
    <dbReference type="NCBI Taxonomy" id="4170"/>
    <lineage>
        <taxon>Eukaryota</taxon>
        <taxon>Viridiplantae</taxon>
        <taxon>Streptophyta</taxon>
        <taxon>Embryophyta</taxon>
        <taxon>Tracheophyta</taxon>
        <taxon>Spermatophyta</taxon>
        <taxon>Magnoliopsida</taxon>
        <taxon>eudicotyledons</taxon>
        <taxon>Gunneridae</taxon>
        <taxon>Pentapetalae</taxon>
        <taxon>asterids</taxon>
        <taxon>lamiids</taxon>
        <taxon>Lamiales</taxon>
        <taxon>Orobanchaceae</taxon>
        <taxon>Buchnereae</taxon>
        <taxon>Striga</taxon>
    </lineage>
</organism>
<keyword evidence="2" id="KW-1185">Reference proteome</keyword>
<comment type="caution">
    <text evidence="1">The sequence shown here is derived from an EMBL/GenBank/DDBJ whole genome shotgun (WGS) entry which is preliminary data.</text>
</comment>
<reference evidence="2" key="1">
    <citation type="journal article" date="2019" name="Curr. Biol.">
        <title>Genome Sequence of Striga asiatica Provides Insight into the Evolution of Plant Parasitism.</title>
        <authorList>
            <person name="Yoshida S."/>
            <person name="Kim S."/>
            <person name="Wafula E.K."/>
            <person name="Tanskanen J."/>
            <person name="Kim Y.M."/>
            <person name="Honaas L."/>
            <person name="Yang Z."/>
            <person name="Spallek T."/>
            <person name="Conn C.E."/>
            <person name="Ichihashi Y."/>
            <person name="Cheong K."/>
            <person name="Cui S."/>
            <person name="Der J.P."/>
            <person name="Gundlach H."/>
            <person name="Jiao Y."/>
            <person name="Hori C."/>
            <person name="Ishida J.K."/>
            <person name="Kasahara H."/>
            <person name="Kiba T."/>
            <person name="Kim M.S."/>
            <person name="Koo N."/>
            <person name="Laohavisit A."/>
            <person name="Lee Y.H."/>
            <person name="Lumba S."/>
            <person name="McCourt P."/>
            <person name="Mortimer J.C."/>
            <person name="Mutuku J.M."/>
            <person name="Nomura T."/>
            <person name="Sasaki-Sekimoto Y."/>
            <person name="Seto Y."/>
            <person name="Wang Y."/>
            <person name="Wakatake T."/>
            <person name="Sakakibara H."/>
            <person name="Demura T."/>
            <person name="Yamaguchi S."/>
            <person name="Yoneyama K."/>
            <person name="Manabe R.I."/>
            <person name="Nelson D.C."/>
            <person name="Schulman A.H."/>
            <person name="Timko M.P."/>
            <person name="dePamphilis C.W."/>
            <person name="Choi D."/>
            <person name="Shirasu K."/>
        </authorList>
    </citation>
    <scope>NUCLEOTIDE SEQUENCE [LARGE SCALE GENOMIC DNA]</scope>
    <source>
        <strain evidence="2">cv. UVA1</strain>
    </source>
</reference>
<sequence length="115" mass="12618">MHSELAQLLRTDARKKAKLGWDGYSRPLRHPVVLGIAPHQRSSRIVCGLDIRRRFWLSLAVADGLVRNQVAFDSLLNSRLMSATGNQASSVVVVCPPHLAVRHKLRVAGTACSSP</sequence>
<protein>
    <submittedName>
        <fullName evidence="1">RP non-ATPase subunit 8A</fullName>
    </submittedName>
</protein>